<dbReference type="InterPro" id="IPR010016">
    <property type="entry name" value="PxpB"/>
</dbReference>
<protein>
    <submittedName>
        <fullName evidence="5">5-oxoprolinase subunit PxpB</fullName>
        <ecNumber evidence="5">3.5.2.9</ecNumber>
    </submittedName>
</protein>
<keyword evidence="1" id="KW-0547">Nucleotide-binding</keyword>
<dbReference type="InterPro" id="IPR003833">
    <property type="entry name" value="CT_C_D"/>
</dbReference>
<dbReference type="PANTHER" id="PTHR34698:SF2">
    <property type="entry name" value="5-OXOPROLINASE SUBUNIT B"/>
    <property type="match status" value="1"/>
</dbReference>
<dbReference type="EC" id="3.5.2.9" evidence="5"/>
<evidence type="ECO:0000256" key="3">
    <source>
        <dbReference type="ARBA" id="ARBA00022840"/>
    </source>
</evidence>
<dbReference type="Proteomes" id="UP000275076">
    <property type="component" value="Unassembled WGS sequence"/>
</dbReference>
<dbReference type="GO" id="GO:0005524">
    <property type="term" value="F:ATP binding"/>
    <property type="evidence" value="ECO:0007669"/>
    <property type="project" value="UniProtKB-KW"/>
</dbReference>
<reference evidence="5 6" key="1">
    <citation type="submission" date="2018-10" db="EMBL/GenBank/DDBJ databases">
        <title>Draft genome sequence of Bacillus salarius IM0101, isolated from a hypersaline soil in Inner Mongolia, China.</title>
        <authorList>
            <person name="Yamprayoonswat W."/>
            <person name="Boonvisut S."/>
            <person name="Jumpathong W."/>
            <person name="Sittihan S."/>
            <person name="Ruangsuj P."/>
            <person name="Wanthongcharoen S."/>
            <person name="Thongpramul N."/>
            <person name="Pimmason S."/>
            <person name="Yu B."/>
            <person name="Yasawong M."/>
        </authorList>
    </citation>
    <scope>NUCLEOTIDE SEQUENCE [LARGE SCALE GENOMIC DNA]</scope>
    <source>
        <strain evidence="5 6">IM0101</strain>
    </source>
</reference>
<evidence type="ECO:0000259" key="4">
    <source>
        <dbReference type="SMART" id="SM00796"/>
    </source>
</evidence>
<dbReference type="Gene3D" id="3.30.1360.40">
    <property type="match status" value="1"/>
</dbReference>
<dbReference type="OrthoDB" id="9778567at2"/>
<name>A0A3R9WNP3_9BACI</name>
<dbReference type="GO" id="GO:0017168">
    <property type="term" value="F:5-oxoprolinase (ATP-hydrolyzing) activity"/>
    <property type="evidence" value="ECO:0007669"/>
    <property type="project" value="UniProtKB-EC"/>
</dbReference>
<keyword evidence="6" id="KW-1185">Reference proteome</keyword>
<organism evidence="5 6">
    <name type="scientific">Salibacterium salarium</name>
    <dbReference type="NCBI Taxonomy" id="284579"/>
    <lineage>
        <taxon>Bacteria</taxon>
        <taxon>Bacillati</taxon>
        <taxon>Bacillota</taxon>
        <taxon>Bacilli</taxon>
        <taxon>Bacillales</taxon>
        <taxon>Bacillaceae</taxon>
    </lineage>
</organism>
<dbReference type="SUPFAM" id="SSF50891">
    <property type="entry name" value="Cyclophilin-like"/>
    <property type="match status" value="1"/>
</dbReference>
<evidence type="ECO:0000256" key="2">
    <source>
        <dbReference type="ARBA" id="ARBA00022801"/>
    </source>
</evidence>
<dbReference type="InterPro" id="IPR029000">
    <property type="entry name" value="Cyclophilin-like_dom_sf"/>
</dbReference>
<dbReference type="Gene3D" id="2.40.100.10">
    <property type="entry name" value="Cyclophilin-like"/>
    <property type="match status" value="1"/>
</dbReference>
<keyword evidence="2 5" id="KW-0378">Hydrolase</keyword>
<evidence type="ECO:0000313" key="6">
    <source>
        <dbReference type="Proteomes" id="UP000275076"/>
    </source>
</evidence>
<dbReference type="AlphaFoldDB" id="A0A3R9WNP3"/>
<dbReference type="PANTHER" id="PTHR34698">
    <property type="entry name" value="5-OXOPROLINASE SUBUNIT B"/>
    <property type="match status" value="1"/>
</dbReference>
<evidence type="ECO:0000256" key="1">
    <source>
        <dbReference type="ARBA" id="ARBA00022741"/>
    </source>
</evidence>
<evidence type="ECO:0000313" key="5">
    <source>
        <dbReference type="EMBL" id="RSL30272.1"/>
    </source>
</evidence>
<comment type="caution">
    <text evidence="5">The sequence shown here is derived from an EMBL/GenBank/DDBJ whole genome shotgun (WGS) entry which is preliminary data.</text>
</comment>
<accession>A0A3R9WNP3</accession>
<dbReference type="Pfam" id="PF02682">
    <property type="entry name" value="CT_C_D"/>
    <property type="match status" value="1"/>
</dbReference>
<proteinExistence type="predicted"/>
<dbReference type="SMART" id="SM00796">
    <property type="entry name" value="AHS1"/>
    <property type="match status" value="1"/>
</dbReference>
<keyword evidence="3" id="KW-0067">ATP-binding</keyword>
<sequence>MVQFYNESREQTHVKVRALSLVLDQFPFVGMIEYVPGFTSLTVYYDPFMLRKNKDKDIFTFEMIKEVLEDKMKQGETLSLPENKLVRIPVVYGGEYGPDLKEVADYNHLTQNDVIQKHSDGTYLVYMIGFAPGFPYLGGMDQDIAAPRKQTPRTNVPAGSVGIAGSQTGIYSLTTPGGWQIIGRTSKPLFQLKEENPSLLQMGDYVQFYPISAEEYESGKGDFVDV</sequence>
<gene>
    <name evidence="5" type="primary">pxpB</name>
    <name evidence="5" type="ORF">D7Z54_26900</name>
</gene>
<feature type="domain" description="Carboxyltransferase" evidence="4">
    <location>
        <begin position="1"/>
        <end position="200"/>
    </location>
</feature>
<dbReference type="NCBIfam" id="TIGR00370">
    <property type="entry name" value="5-oxoprolinase subunit PxpB"/>
    <property type="match status" value="1"/>
</dbReference>
<dbReference type="SUPFAM" id="SSF160467">
    <property type="entry name" value="PH0987 N-terminal domain-like"/>
    <property type="match status" value="1"/>
</dbReference>
<dbReference type="EMBL" id="RBVX01000040">
    <property type="protein sequence ID" value="RSL30272.1"/>
    <property type="molecule type" value="Genomic_DNA"/>
</dbReference>